<reference evidence="2" key="1">
    <citation type="submission" date="2017-02" db="UniProtKB">
        <authorList>
            <consortium name="WormBaseParasite"/>
        </authorList>
    </citation>
    <scope>IDENTIFICATION</scope>
</reference>
<evidence type="ECO:0000313" key="1">
    <source>
        <dbReference type="Proteomes" id="UP000046392"/>
    </source>
</evidence>
<keyword evidence="1" id="KW-1185">Reference proteome</keyword>
<dbReference type="AlphaFoldDB" id="A0A0N5BDV7"/>
<dbReference type="Proteomes" id="UP000046392">
    <property type="component" value="Unplaced"/>
</dbReference>
<accession>A0A0N5BDV7</accession>
<evidence type="ECO:0000313" key="2">
    <source>
        <dbReference type="WBParaSite" id="SPAL_0000418500.1"/>
    </source>
</evidence>
<proteinExistence type="predicted"/>
<protein>
    <submittedName>
        <fullName evidence="2">Pol polyprotein</fullName>
    </submittedName>
</protein>
<name>A0A0N5BDV7_STREA</name>
<dbReference type="WBParaSite" id="SPAL_0000418500.1">
    <property type="protein sequence ID" value="SPAL_0000418500.1"/>
    <property type="gene ID" value="SPAL_0000418500"/>
</dbReference>
<sequence length="97" mass="11203">MYENIGDTISSERKKAIDYQIKTKKIINETNLRKGTLIMIQRGKSSKFNSEFIGPTKVILDNEDSVQIRHPETKRLTTVHKEQIKLLKNQSQAQMGE</sequence>
<organism evidence="1 2">
    <name type="scientific">Strongyloides papillosus</name>
    <name type="common">Intestinal threadworm</name>
    <dbReference type="NCBI Taxonomy" id="174720"/>
    <lineage>
        <taxon>Eukaryota</taxon>
        <taxon>Metazoa</taxon>
        <taxon>Ecdysozoa</taxon>
        <taxon>Nematoda</taxon>
        <taxon>Chromadorea</taxon>
        <taxon>Rhabditida</taxon>
        <taxon>Tylenchina</taxon>
        <taxon>Panagrolaimomorpha</taxon>
        <taxon>Strongyloidoidea</taxon>
        <taxon>Strongyloididae</taxon>
        <taxon>Strongyloides</taxon>
    </lineage>
</organism>